<dbReference type="Gene3D" id="2.170.150.10">
    <property type="entry name" value="Metal Binding Protein, Guanine Nucleotide Exchange Factor, Chain A"/>
    <property type="match status" value="1"/>
</dbReference>
<reference evidence="5" key="1">
    <citation type="submission" date="2018-04" db="EMBL/GenBank/DDBJ databases">
        <title>Whole genome sequencing of Hypsizygus marmoreus.</title>
        <authorList>
            <person name="Choi I.-G."/>
            <person name="Min B."/>
            <person name="Kim J.-G."/>
            <person name="Kim S."/>
            <person name="Oh Y.-L."/>
            <person name="Kong W.-S."/>
            <person name="Park H."/>
            <person name="Jeong J."/>
            <person name="Song E.-S."/>
        </authorList>
    </citation>
    <scope>NUCLEOTIDE SEQUENCE [LARGE SCALE GENOMIC DNA]</scope>
    <source>
        <strain evidence="5">51987-8</strain>
    </source>
</reference>
<evidence type="ECO:0000256" key="2">
    <source>
        <dbReference type="ARBA" id="ARBA00022917"/>
    </source>
</evidence>
<dbReference type="AlphaFoldDB" id="A0A369JTL1"/>
<dbReference type="InterPro" id="IPR011057">
    <property type="entry name" value="Mss4-like_sf"/>
</dbReference>
<organism evidence="5 6">
    <name type="scientific">Hypsizygus marmoreus</name>
    <name type="common">White beech mushroom</name>
    <name type="synonym">Agaricus marmoreus</name>
    <dbReference type="NCBI Taxonomy" id="39966"/>
    <lineage>
        <taxon>Eukaryota</taxon>
        <taxon>Fungi</taxon>
        <taxon>Dikarya</taxon>
        <taxon>Basidiomycota</taxon>
        <taxon>Agaricomycotina</taxon>
        <taxon>Agaricomycetes</taxon>
        <taxon>Agaricomycetidae</taxon>
        <taxon>Agaricales</taxon>
        <taxon>Tricholomatineae</taxon>
        <taxon>Lyophyllaceae</taxon>
        <taxon>Hypsizygus</taxon>
    </lineage>
</organism>
<protein>
    <recommendedName>
        <fullName evidence="1">Translationally-controlled tumor protein homolog</fullName>
    </recommendedName>
</protein>
<dbReference type="GO" id="GO:0005509">
    <property type="term" value="F:calcium ion binding"/>
    <property type="evidence" value="ECO:0007669"/>
    <property type="project" value="TreeGrafter"/>
</dbReference>
<comment type="similarity">
    <text evidence="3">Belongs to the TCTP family.</text>
</comment>
<evidence type="ECO:0000256" key="3">
    <source>
        <dbReference type="PROSITE-ProRule" id="PRU01133"/>
    </source>
</evidence>
<name>A0A369JTL1_HYPMA</name>
<evidence type="ECO:0000313" key="6">
    <source>
        <dbReference type="Proteomes" id="UP000076154"/>
    </source>
</evidence>
<feature type="domain" description="TCTP" evidence="4">
    <location>
        <begin position="1"/>
        <end position="168"/>
    </location>
</feature>
<dbReference type="InParanoid" id="A0A369JTL1"/>
<dbReference type="PROSITE" id="PS01002">
    <property type="entry name" value="TCTP_1"/>
    <property type="match status" value="1"/>
</dbReference>
<dbReference type="InterPro" id="IPR018103">
    <property type="entry name" value="Translation_control_tumour_CS"/>
</dbReference>
<dbReference type="OrthoDB" id="10248936at2759"/>
<dbReference type="EMBL" id="LUEZ02000049">
    <property type="protein sequence ID" value="RDB22694.1"/>
    <property type="molecule type" value="Genomic_DNA"/>
</dbReference>
<dbReference type="InterPro" id="IPR034737">
    <property type="entry name" value="TCTP"/>
</dbReference>
<sequence length="168" mass="18783">MLLYEDILTSDEMFSDAFPVKTVDDIVYEVDCQLVTVKAGADVDIGANPSAEEGDEALEEGATQVNNVVYSFRLQQSSFDKKSYLSYLKGYMKAVKAKLAETNPERVEAFEKGAGAYAKKIVANFKDFEFYTGESMNPDGMVALLNYREDGVTPYFTFWKDGLKVIKL</sequence>
<comment type="caution">
    <text evidence="5">The sequence shown here is derived from an EMBL/GenBank/DDBJ whole genome shotgun (WGS) entry which is preliminary data.</text>
</comment>
<dbReference type="PRINTS" id="PR01653">
    <property type="entry name" value="TCTPROTEIN"/>
</dbReference>
<dbReference type="PANTHER" id="PTHR11991">
    <property type="entry name" value="TRANSLATIONALLY CONTROLLED TUMOR PROTEIN-RELATED"/>
    <property type="match status" value="1"/>
</dbReference>
<dbReference type="SUPFAM" id="SSF51316">
    <property type="entry name" value="Mss4-like"/>
    <property type="match status" value="1"/>
</dbReference>
<dbReference type="PROSITE" id="PS51797">
    <property type="entry name" value="TCTP_3"/>
    <property type="match status" value="1"/>
</dbReference>
<evidence type="ECO:0000259" key="4">
    <source>
        <dbReference type="PROSITE" id="PS51797"/>
    </source>
</evidence>
<gene>
    <name evidence="5" type="ORF">Hypma_010133</name>
</gene>
<dbReference type="FunCoup" id="A0A369JTL1">
    <property type="interactions" value="539"/>
</dbReference>
<evidence type="ECO:0000256" key="1">
    <source>
        <dbReference type="ARBA" id="ARBA00014759"/>
    </source>
</evidence>
<dbReference type="GO" id="GO:0005737">
    <property type="term" value="C:cytoplasm"/>
    <property type="evidence" value="ECO:0007669"/>
    <property type="project" value="TreeGrafter"/>
</dbReference>
<proteinExistence type="inferred from homology"/>
<accession>A0A369JTL1</accession>
<evidence type="ECO:0000313" key="5">
    <source>
        <dbReference type="EMBL" id="RDB22694.1"/>
    </source>
</evidence>
<dbReference type="PANTHER" id="PTHR11991:SF0">
    <property type="entry name" value="TRANSLATIONALLY-CONTROLLED TUMOR PROTEIN"/>
    <property type="match status" value="1"/>
</dbReference>
<dbReference type="InterPro" id="IPR011323">
    <property type="entry name" value="Mss4/transl-control_tumour"/>
</dbReference>
<dbReference type="InterPro" id="IPR018105">
    <property type="entry name" value="Translational_control_tumour_p"/>
</dbReference>
<dbReference type="STRING" id="39966.A0A369JTL1"/>
<dbReference type="PROSITE" id="PS01003">
    <property type="entry name" value="TCTP_2"/>
    <property type="match status" value="1"/>
</dbReference>
<dbReference type="Proteomes" id="UP000076154">
    <property type="component" value="Unassembled WGS sequence"/>
</dbReference>
<dbReference type="GO" id="GO:0006412">
    <property type="term" value="P:translation"/>
    <property type="evidence" value="ECO:0007669"/>
    <property type="project" value="UniProtKB-KW"/>
</dbReference>
<dbReference type="FunFam" id="2.170.150.10:FF:000002">
    <property type="entry name" value="Translationally-controlled tumor protein homolog"/>
    <property type="match status" value="1"/>
</dbReference>
<keyword evidence="6" id="KW-1185">Reference proteome</keyword>
<dbReference type="Pfam" id="PF00838">
    <property type="entry name" value="TCTP"/>
    <property type="match status" value="1"/>
</dbReference>
<keyword evidence="2" id="KW-0648">Protein biosynthesis</keyword>